<reference evidence="6" key="1">
    <citation type="submission" date="2023-07" db="EMBL/GenBank/DDBJ databases">
        <title>30 novel species of actinomycetes from the DSMZ collection.</title>
        <authorList>
            <person name="Nouioui I."/>
        </authorList>
    </citation>
    <scope>NUCLEOTIDE SEQUENCE [LARGE SCALE GENOMIC DNA]</scope>
    <source>
        <strain evidence="6">DSM 44399</strain>
    </source>
</reference>
<evidence type="ECO:0000313" key="6">
    <source>
        <dbReference type="Proteomes" id="UP001183176"/>
    </source>
</evidence>
<evidence type="ECO:0000256" key="3">
    <source>
        <dbReference type="ARBA" id="ARBA00023239"/>
    </source>
</evidence>
<evidence type="ECO:0000313" key="5">
    <source>
        <dbReference type="EMBL" id="MDT0262443.1"/>
    </source>
</evidence>
<dbReference type="EMBL" id="JAVREH010000018">
    <property type="protein sequence ID" value="MDT0262443.1"/>
    <property type="molecule type" value="Genomic_DNA"/>
</dbReference>
<dbReference type="Proteomes" id="UP001183176">
    <property type="component" value="Unassembled WGS sequence"/>
</dbReference>
<gene>
    <name evidence="5" type="ORF">RM423_13680</name>
</gene>
<dbReference type="GO" id="GO:0016829">
    <property type="term" value="F:lyase activity"/>
    <property type="evidence" value="ECO:0007669"/>
    <property type="project" value="UniProtKB-KW"/>
</dbReference>
<feature type="domain" description="HpcH/HpaI aldolase/citrate lyase" evidence="4">
    <location>
        <begin position="24"/>
        <end position="246"/>
    </location>
</feature>
<keyword evidence="3 5" id="KW-0456">Lyase</keyword>
<evidence type="ECO:0000256" key="2">
    <source>
        <dbReference type="ARBA" id="ARBA00022723"/>
    </source>
</evidence>
<dbReference type="Pfam" id="PF03328">
    <property type="entry name" value="HpcH_HpaI"/>
    <property type="match status" value="1"/>
</dbReference>
<dbReference type="Gene3D" id="3.20.20.60">
    <property type="entry name" value="Phosphoenolpyruvate-binding domains"/>
    <property type="match status" value="1"/>
</dbReference>
<dbReference type="InterPro" id="IPR015813">
    <property type="entry name" value="Pyrv/PenolPyrv_kinase-like_dom"/>
</dbReference>
<dbReference type="InterPro" id="IPR050251">
    <property type="entry name" value="HpcH-HpaI_aldolase"/>
</dbReference>
<organism evidence="5 6">
    <name type="scientific">Jatrophihabitans lederbergiae</name>
    <dbReference type="NCBI Taxonomy" id="3075547"/>
    <lineage>
        <taxon>Bacteria</taxon>
        <taxon>Bacillati</taxon>
        <taxon>Actinomycetota</taxon>
        <taxon>Actinomycetes</taxon>
        <taxon>Jatrophihabitantales</taxon>
        <taxon>Jatrophihabitantaceae</taxon>
        <taxon>Jatrophihabitans</taxon>
    </lineage>
</organism>
<dbReference type="SUPFAM" id="SSF51621">
    <property type="entry name" value="Phosphoenolpyruvate/pyruvate domain"/>
    <property type="match status" value="1"/>
</dbReference>
<dbReference type="PANTHER" id="PTHR30502">
    <property type="entry name" value="2-KETO-3-DEOXY-L-RHAMNONATE ALDOLASE"/>
    <property type="match status" value="1"/>
</dbReference>
<dbReference type="InterPro" id="IPR005000">
    <property type="entry name" value="Aldolase/citrate-lyase_domain"/>
</dbReference>
<sequence>MTHPLAQLASPLRTALDAYGVATGFFSVTGESEIVELFAVCGADFVVLDMEAAPMTKREALHCLQALTGSSCAGVVRVPWLQHHLIEHALDAGAHGIIVPKVDTAEQAAAAVAATYFPPIGIRGLNPVRASAYFTELEAYLAGVNARTTCFVQIESVESVRNVDEIAAVPGLSGLFIGAGDLAAAFGHPGNPVGADMDDARAAVLRACEANGIVPGIFAYSLELAVQYRREGFRLIAIGNEIKMLKDATVDALAAAREQS</sequence>
<dbReference type="PANTHER" id="PTHR30502:SF0">
    <property type="entry name" value="PHOSPHOENOLPYRUVATE CARBOXYLASE FAMILY PROTEIN"/>
    <property type="match status" value="1"/>
</dbReference>
<keyword evidence="6" id="KW-1185">Reference proteome</keyword>
<accession>A0ABU2JBS7</accession>
<keyword evidence="2" id="KW-0479">Metal-binding</keyword>
<evidence type="ECO:0000256" key="1">
    <source>
        <dbReference type="ARBA" id="ARBA00005568"/>
    </source>
</evidence>
<protein>
    <submittedName>
        <fullName evidence="5">Aldolase/citrate lyase family protein</fullName>
    </submittedName>
</protein>
<proteinExistence type="inferred from homology"/>
<dbReference type="InterPro" id="IPR040442">
    <property type="entry name" value="Pyrv_kinase-like_dom_sf"/>
</dbReference>
<dbReference type="RefSeq" id="WP_311423592.1">
    <property type="nucleotide sequence ID" value="NZ_JAVREH010000018.1"/>
</dbReference>
<comment type="similarity">
    <text evidence="1">Belongs to the HpcH/HpaI aldolase family.</text>
</comment>
<comment type="caution">
    <text evidence="5">The sequence shown here is derived from an EMBL/GenBank/DDBJ whole genome shotgun (WGS) entry which is preliminary data.</text>
</comment>
<name>A0ABU2JBS7_9ACTN</name>
<evidence type="ECO:0000259" key="4">
    <source>
        <dbReference type="Pfam" id="PF03328"/>
    </source>
</evidence>